<feature type="region of interest" description="Disordered" evidence="1">
    <location>
        <begin position="30"/>
        <end position="54"/>
    </location>
</feature>
<dbReference type="EMBL" id="CP165628">
    <property type="protein sequence ID" value="XDU73892.1"/>
    <property type="molecule type" value="Genomic_DNA"/>
</dbReference>
<proteinExistence type="predicted"/>
<organism evidence="2">
    <name type="scientific">Rouxiella sp. WC2420</name>
    <dbReference type="NCBI Taxonomy" id="3234145"/>
    <lineage>
        <taxon>Bacteria</taxon>
        <taxon>Pseudomonadati</taxon>
        <taxon>Pseudomonadota</taxon>
        <taxon>Gammaproteobacteria</taxon>
        <taxon>Enterobacterales</taxon>
        <taxon>Yersiniaceae</taxon>
        <taxon>Rouxiella</taxon>
    </lineage>
</organism>
<evidence type="ECO:0000313" key="2">
    <source>
        <dbReference type="EMBL" id="XDU73892.1"/>
    </source>
</evidence>
<evidence type="ECO:0000256" key="1">
    <source>
        <dbReference type="SAM" id="MobiDB-lite"/>
    </source>
</evidence>
<gene>
    <name evidence="2" type="ORF">AB3G37_07385</name>
</gene>
<protein>
    <submittedName>
        <fullName evidence="2">Uncharacterized protein</fullName>
    </submittedName>
</protein>
<accession>A0AB39VUQ3</accession>
<name>A0AB39VUQ3_9GAMM</name>
<dbReference type="AlphaFoldDB" id="A0AB39VUQ3"/>
<sequence length="87" mass="9641">MRAKSAIGFGLNAVKIKDFKGRVRGLVRPHHDQRSTVTGRFTSSQRKASESGFEPKGNLLSSQSFIHGEFGRTWNGKKTLLICNPPN</sequence>
<dbReference type="RefSeq" id="WP_369790182.1">
    <property type="nucleotide sequence ID" value="NZ_CP165628.1"/>
</dbReference>
<reference evidence="2" key="1">
    <citation type="submission" date="2024-07" db="EMBL/GenBank/DDBJ databases">
        <authorList>
            <person name="Biller S.J."/>
        </authorList>
    </citation>
    <scope>NUCLEOTIDE SEQUENCE</scope>
    <source>
        <strain evidence="2">WC2420</strain>
    </source>
</reference>
<feature type="compositionally biased region" description="Polar residues" evidence="1">
    <location>
        <begin position="35"/>
        <end position="46"/>
    </location>
</feature>